<dbReference type="PROSITE" id="PS51192">
    <property type="entry name" value="HELICASE_ATP_BIND_1"/>
    <property type="match status" value="1"/>
</dbReference>
<evidence type="ECO:0000256" key="5">
    <source>
        <dbReference type="ARBA" id="ARBA00022806"/>
    </source>
</evidence>
<feature type="compositionally biased region" description="Basic and acidic residues" evidence="12">
    <location>
        <begin position="670"/>
        <end position="696"/>
    </location>
</feature>
<dbReference type="RefSeq" id="WP_099347268.1">
    <property type="nucleotide sequence ID" value="NZ_AP023326.1"/>
</dbReference>
<feature type="region of interest" description="Disordered" evidence="12">
    <location>
        <begin position="1"/>
        <end position="199"/>
    </location>
</feature>
<evidence type="ECO:0000256" key="3">
    <source>
        <dbReference type="ARBA" id="ARBA00022741"/>
    </source>
</evidence>
<evidence type="ECO:0000256" key="1">
    <source>
        <dbReference type="ARBA" id="ARBA00012552"/>
    </source>
</evidence>
<feature type="region of interest" description="Disordered" evidence="12">
    <location>
        <begin position="614"/>
        <end position="708"/>
    </location>
</feature>
<dbReference type="InterPro" id="IPR014014">
    <property type="entry name" value="RNA_helicase_DEAD_Q_motif"/>
</dbReference>
<dbReference type="GO" id="GO:0005829">
    <property type="term" value="C:cytosol"/>
    <property type="evidence" value="ECO:0007669"/>
    <property type="project" value="TreeGrafter"/>
</dbReference>
<comment type="catalytic activity">
    <reaction evidence="8">
        <text>ATP + H2O = ADP + phosphate + H(+)</text>
        <dbReference type="Rhea" id="RHEA:13065"/>
        <dbReference type="ChEBI" id="CHEBI:15377"/>
        <dbReference type="ChEBI" id="CHEBI:15378"/>
        <dbReference type="ChEBI" id="CHEBI:30616"/>
        <dbReference type="ChEBI" id="CHEBI:43474"/>
        <dbReference type="ChEBI" id="CHEBI:456216"/>
        <dbReference type="EC" id="3.6.4.13"/>
    </reaction>
</comment>
<keyword evidence="4 11" id="KW-0378">Hydrolase</keyword>
<feature type="compositionally biased region" description="Low complexity" evidence="12">
    <location>
        <begin position="93"/>
        <end position="110"/>
    </location>
</feature>
<feature type="compositionally biased region" description="Low complexity" evidence="12">
    <location>
        <begin position="62"/>
        <end position="78"/>
    </location>
</feature>
<dbReference type="PROSITE" id="PS00039">
    <property type="entry name" value="DEAD_ATP_HELICASE"/>
    <property type="match status" value="1"/>
</dbReference>
<dbReference type="PROSITE" id="PS51195">
    <property type="entry name" value="Q_MOTIF"/>
    <property type="match status" value="1"/>
</dbReference>
<dbReference type="PANTHER" id="PTHR47959">
    <property type="entry name" value="ATP-DEPENDENT RNA HELICASE RHLE-RELATED"/>
    <property type="match status" value="1"/>
</dbReference>
<dbReference type="SMART" id="SM00487">
    <property type="entry name" value="DEXDc"/>
    <property type="match status" value="1"/>
</dbReference>
<keyword evidence="2" id="KW-0963">Cytoplasm</keyword>
<dbReference type="SMART" id="SM00490">
    <property type="entry name" value="HELICc"/>
    <property type="match status" value="1"/>
</dbReference>
<dbReference type="GO" id="GO:0003676">
    <property type="term" value="F:nucleic acid binding"/>
    <property type="evidence" value="ECO:0007669"/>
    <property type="project" value="InterPro"/>
</dbReference>
<feature type="short sequence motif" description="Q motif" evidence="10">
    <location>
        <begin position="236"/>
        <end position="264"/>
    </location>
</feature>
<dbReference type="GO" id="GO:0042255">
    <property type="term" value="P:ribosome assembly"/>
    <property type="evidence" value="ECO:0007669"/>
    <property type="project" value="UniProtKB-ARBA"/>
</dbReference>
<sequence>MSPKASDTTEKKPRKAAPRTRTRKAATTGDAVTTESAAVEAEASPAPAPKRATTRRKKAVEETVAAEVTSAAETAAPKKPTRTRRKKAETVEAETPAATDEVAEAKPTAKTPRRTTRKKAEPVVAEKEEGAPAEVVAEEKPLKKPRTRKATAAKNADTEAAPAPATKKPTRRRSTKTEAKSPDEATVENAPEAHPLHVGGALDGIVEPEAEIHPSVAPEPAAEPVKKDAAEESSQITFADLGLSEPLLRAVTEMGYVHPTPIQAQAIPAVLHGQDVLGVAQTGTGKTASFTLPMLEILSGSRARARMPRSLILEPTRELALQVAENFVNYGKHLKLTHALLIGGESMADQKEVLNKGVDVLIATPGRLLDLFERGGLLLTQTRILVIDEADRMLDMGFIPDIEKIVGLLPANRQTLFFSATMAPEIRRLADAFLHSPKQITVSRPSTVATTIETGLIVVDEDDKRKVLRKLLRAENLQNAIVFCNRKRDVDVLLKSLLKHGFSAGALHGDLPQSVRFQTLEKFKSGELKILVCSDVAARGIDIGGLSHVFNFDLPFHAEDYVHRIGRTGRAGKEGKAYSLATPYDRKLAEAIETLTGKPIPRLERDGITQLEWVSEEEARGNRGKKKRNSRGADRERDSSERPKQPEAPARKKEAEKTAAPVDAAPQATVREDRRAPRNDRNDRNRRDDNRRRGSEIADAPNENVLGFGADLPNFMKLPRRVPVAIEATGEDGTES</sequence>
<evidence type="ECO:0000256" key="11">
    <source>
        <dbReference type="RuleBase" id="RU000492"/>
    </source>
</evidence>
<dbReference type="Gene3D" id="3.40.50.300">
    <property type="entry name" value="P-loop containing nucleotide triphosphate hydrolases"/>
    <property type="match status" value="2"/>
</dbReference>
<dbReference type="PANTHER" id="PTHR47959:SF13">
    <property type="entry name" value="ATP-DEPENDENT RNA HELICASE RHLE"/>
    <property type="match status" value="1"/>
</dbReference>
<dbReference type="GO" id="GO:0016787">
    <property type="term" value="F:hydrolase activity"/>
    <property type="evidence" value="ECO:0007669"/>
    <property type="project" value="UniProtKB-KW"/>
</dbReference>
<dbReference type="InterPro" id="IPR050079">
    <property type="entry name" value="DEAD_box_RNA_helicase"/>
</dbReference>
<feature type="compositionally biased region" description="Basic and acidic residues" evidence="12">
    <location>
        <begin position="631"/>
        <end position="657"/>
    </location>
</feature>
<dbReference type="InterPro" id="IPR044742">
    <property type="entry name" value="DEAD/DEAH_RhlB"/>
</dbReference>
<dbReference type="GO" id="GO:0005524">
    <property type="term" value="F:ATP binding"/>
    <property type="evidence" value="ECO:0007669"/>
    <property type="project" value="UniProtKB-KW"/>
</dbReference>
<organism evidence="16 17">
    <name type="scientific">Acetobacter aceti</name>
    <dbReference type="NCBI Taxonomy" id="435"/>
    <lineage>
        <taxon>Bacteria</taxon>
        <taxon>Pseudomonadati</taxon>
        <taxon>Pseudomonadota</taxon>
        <taxon>Alphaproteobacteria</taxon>
        <taxon>Acetobacterales</taxon>
        <taxon>Acetobacteraceae</taxon>
        <taxon>Acetobacter</taxon>
        <taxon>Acetobacter subgen. Acetobacter</taxon>
    </lineage>
</organism>
<feature type="compositionally biased region" description="Basic and acidic residues" evidence="12">
    <location>
        <begin position="118"/>
        <end position="130"/>
    </location>
</feature>
<evidence type="ECO:0000256" key="10">
    <source>
        <dbReference type="PROSITE-ProRule" id="PRU00552"/>
    </source>
</evidence>
<feature type="domain" description="DEAD-box RNA helicase Q" evidence="15">
    <location>
        <begin position="236"/>
        <end position="264"/>
    </location>
</feature>
<proteinExistence type="inferred from homology"/>
<feature type="compositionally biased region" description="Low complexity" evidence="12">
    <location>
        <begin position="152"/>
        <end position="167"/>
    </location>
</feature>
<evidence type="ECO:0000256" key="2">
    <source>
        <dbReference type="ARBA" id="ARBA00022490"/>
    </source>
</evidence>
<dbReference type="Pfam" id="PF00271">
    <property type="entry name" value="Helicase_C"/>
    <property type="match status" value="1"/>
</dbReference>
<keyword evidence="3 11" id="KW-0547">Nucleotide-binding</keyword>
<evidence type="ECO:0000259" key="15">
    <source>
        <dbReference type="PROSITE" id="PS51195"/>
    </source>
</evidence>
<gene>
    <name evidence="16" type="ORF">AAJCM20276_25550</name>
</gene>
<protein>
    <recommendedName>
        <fullName evidence="9">DEAD-box ATP-dependent RNA helicase RhpA</fullName>
        <ecNumber evidence="1">3.6.4.13</ecNumber>
    </recommendedName>
</protein>
<dbReference type="Pfam" id="PF00270">
    <property type="entry name" value="DEAD"/>
    <property type="match status" value="1"/>
</dbReference>
<dbReference type="InterPro" id="IPR001650">
    <property type="entry name" value="Helicase_C-like"/>
</dbReference>
<dbReference type="CDD" id="cd18787">
    <property type="entry name" value="SF2_C_DEAD"/>
    <property type="match status" value="1"/>
</dbReference>
<dbReference type="GO" id="GO:0009266">
    <property type="term" value="P:response to temperature stimulus"/>
    <property type="evidence" value="ECO:0007669"/>
    <property type="project" value="UniProtKB-ARBA"/>
</dbReference>
<evidence type="ECO:0000259" key="13">
    <source>
        <dbReference type="PROSITE" id="PS51192"/>
    </source>
</evidence>
<keyword evidence="5 11" id="KW-0347">Helicase</keyword>
<dbReference type="InterPro" id="IPR027417">
    <property type="entry name" value="P-loop_NTPase"/>
</dbReference>
<evidence type="ECO:0000259" key="14">
    <source>
        <dbReference type="PROSITE" id="PS51194"/>
    </source>
</evidence>
<dbReference type="InterPro" id="IPR000629">
    <property type="entry name" value="RNA-helicase_DEAD-box_CS"/>
</dbReference>
<evidence type="ECO:0000256" key="9">
    <source>
        <dbReference type="ARBA" id="ARBA00074363"/>
    </source>
</evidence>
<keyword evidence="6 11" id="KW-0067">ATP-binding</keyword>
<dbReference type="InterPro" id="IPR011545">
    <property type="entry name" value="DEAD/DEAH_box_helicase_dom"/>
</dbReference>
<evidence type="ECO:0000256" key="12">
    <source>
        <dbReference type="SAM" id="MobiDB-lite"/>
    </source>
</evidence>
<accession>A0A6S6PML0</accession>
<dbReference type="FunFam" id="3.40.50.300:FF:000108">
    <property type="entry name" value="ATP-dependent RNA helicase RhlE"/>
    <property type="match status" value="1"/>
</dbReference>
<dbReference type="InterPro" id="IPR014001">
    <property type="entry name" value="Helicase_ATP-bd"/>
</dbReference>
<comment type="similarity">
    <text evidence="7 11">Belongs to the DEAD box helicase family.</text>
</comment>
<evidence type="ECO:0000313" key="17">
    <source>
        <dbReference type="Proteomes" id="UP000515220"/>
    </source>
</evidence>
<dbReference type="CDD" id="cd00268">
    <property type="entry name" value="DEADc"/>
    <property type="match status" value="1"/>
</dbReference>
<dbReference type="AlphaFoldDB" id="A0A6S6PML0"/>
<evidence type="ECO:0000256" key="6">
    <source>
        <dbReference type="ARBA" id="ARBA00022840"/>
    </source>
</evidence>
<feature type="domain" description="Helicase ATP-binding" evidence="13">
    <location>
        <begin position="267"/>
        <end position="440"/>
    </location>
</feature>
<dbReference type="EC" id="3.6.4.13" evidence="1"/>
<evidence type="ECO:0000313" key="16">
    <source>
        <dbReference type="EMBL" id="BCI67931.1"/>
    </source>
</evidence>
<dbReference type="Proteomes" id="UP000515220">
    <property type="component" value="Chromosome"/>
</dbReference>
<feature type="compositionally biased region" description="Low complexity" evidence="12">
    <location>
        <begin position="25"/>
        <end position="45"/>
    </location>
</feature>
<dbReference type="GO" id="GO:0003724">
    <property type="term" value="F:RNA helicase activity"/>
    <property type="evidence" value="ECO:0007669"/>
    <property type="project" value="UniProtKB-EC"/>
</dbReference>
<evidence type="ECO:0000256" key="7">
    <source>
        <dbReference type="ARBA" id="ARBA00038437"/>
    </source>
</evidence>
<dbReference type="PROSITE" id="PS51194">
    <property type="entry name" value="HELICASE_CTER"/>
    <property type="match status" value="1"/>
</dbReference>
<evidence type="ECO:0000256" key="8">
    <source>
        <dbReference type="ARBA" id="ARBA00047984"/>
    </source>
</evidence>
<feature type="compositionally biased region" description="Basic residues" evidence="12">
    <location>
        <begin position="12"/>
        <end position="24"/>
    </location>
</feature>
<reference evidence="16 17" key="1">
    <citation type="submission" date="2020-07" db="EMBL/GenBank/DDBJ databases">
        <title>Complete Genome Sequence of an acetic acid bacterium, Acetobacter aceti JCM20276.</title>
        <authorList>
            <person name="Hirose Y."/>
            <person name="Mihara H."/>
        </authorList>
    </citation>
    <scope>NUCLEOTIDE SEQUENCE [LARGE SCALE GENOMIC DNA]</scope>
    <source>
        <strain evidence="16 17">JCM20276</strain>
    </source>
</reference>
<feature type="domain" description="Helicase C-terminal" evidence="14">
    <location>
        <begin position="466"/>
        <end position="615"/>
    </location>
</feature>
<dbReference type="SUPFAM" id="SSF52540">
    <property type="entry name" value="P-loop containing nucleoside triphosphate hydrolases"/>
    <property type="match status" value="1"/>
</dbReference>
<name>A0A6S6PML0_ACEAC</name>
<evidence type="ECO:0000256" key="4">
    <source>
        <dbReference type="ARBA" id="ARBA00022801"/>
    </source>
</evidence>
<dbReference type="EMBL" id="AP023326">
    <property type="protein sequence ID" value="BCI67931.1"/>
    <property type="molecule type" value="Genomic_DNA"/>
</dbReference>